<dbReference type="Pfam" id="PF00373">
    <property type="entry name" value="FERM_M"/>
    <property type="match status" value="1"/>
</dbReference>
<dbReference type="SUPFAM" id="SSF54236">
    <property type="entry name" value="Ubiquitin-like"/>
    <property type="match status" value="1"/>
</dbReference>
<evidence type="ECO:0000256" key="1">
    <source>
        <dbReference type="SAM" id="MobiDB-lite"/>
    </source>
</evidence>
<feature type="compositionally biased region" description="Basic and acidic residues" evidence="1">
    <location>
        <begin position="334"/>
        <end position="348"/>
    </location>
</feature>
<dbReference type="InterPro" id="IPR035963">
    <property type="entry name" value="FERM_2"/>
</dbReference>
<dbReference type="InterPro" id="IPR047145">
    <property type="entry name" value="FRMD6-like"/>
</dbReference>
<sequence>MTAKLATGGKKHKLVNVHLLDGSEYITYVDVKSKFQEIFNQVTGHICLRETEYFGLAFKKDNEYQFVVLDEKIHKHAPKHWKSGPGEGVDKQGKIIMDVWFRVQFYVDQVILLREKVTRHQYYLQLKDNVLEYNHVYSEEKCFQQAAYALQADFGNYVEEKHHSGYFHPSVYFPAWILERHGLDYLAHNVPTLHRDLHNMTKNDAKLCYIRNASMSPGALNLHFYMVRKHKNDKHCNTWLAICARGVEIYEDDAGYKSQVSTFMWRDIGKLYFDKKKFEIRSVQSAGGRRFIYYTDCDIKSKYLLSISRSTHMFQMAIQPKLMEIQHLDNEDQKRYRESYVSSDPRDRSHFHHSPSTSTNASVSSNNQRLSVVSDASSNTTSGIVSDRMTVSLMMEMIIAER</sequence>
<feature type="compositionally biased region" description="Low complexity" evidence="1">
    <location>
        <begin position="354"/>
        <end position="367"/>
    </location>
</feature>
<dbReference type="AlphaFoldDB" id="A0A0B7AQ35"/>
<dbReference type="CDD" id="cd17101">
    <property type="entry name" value="FERM_F1_PTPN13_like"/>
    <property type="match status" value="1"/>
</dbReference>
<feature type="compositionally biased region" description="Polar residues" evidence="1">
    <location>
        <begin position="368"/>
        <end position="381"/>
    </location>
</feature>
<dbReference type="GO" id="GO:0098592">
    <property type="term" value="C:cytoplasmic side of apical plasma membrane"/>
    <property type="evidence" value="ECO:0007669"/>
    <property type="project" value="TreeGrafter"/>
</dbReference>
<dbReference type="InterPro" id="IPR019749">
    <property type="entry name" value="Band_41_domain"/>
</dbReference>
<evidence type="ECO:0000313" key="3">
    <source>
        <dbReference type="EMBL" id="CEK82106.1"/>
    </source>
</evidence>
<dbReference type="InterPro" id="IPR019748">
    <property type="entry name" value="FERM_central"/>
</dbReference>
<dbReference type="Pfam" id="PF09379">
    <property type="entry name" value="FERM_N"/>
    <property type="match status" value="1"/>
</dbReference>
<dbReference type="SMART" id="SM00295">
    <property type="entry name" value="B41"/>
    <property type="match status" value="1"/>
</dbReference>
<dbReference type="SMART" id="SM01196">
    <property type="entry name" value="FERM_C"/>
    <property type="match status" value="1"/>
</dbReference>
<gene>
    <name evidence="3" type="primary">ORF129650</name>
</gene>
<organism evidence="3">
    <name type="scientific">Arion vulgaris</name>
    <dbReference type="NCBI Taxonomy" id="1028688"/>
    <lineage>
        <taxon>Eukaryota</taxon>
        <taxon>Metazoa</taxon>
        <taxon>Spiralia</taxon>
        <taxon>Lophotrochozoa</taxon>
        <taxon>Mollusca</taxon>
        <taxon>Gastropoda</taxon>
        <taxon>Heterobranchia</taxon>
        <taxon>Euthyneura</taxon>
        <taxon>Panpulmonata</taxon>
        <taxon>Eupulmonata</taxon>
        <taxon>Stylommatophora</taxon>
        <taxon>Helicina</taxon>
        <taxon>Arionoidea</taxon>
        <taxon>Arionidae</taxon>
        <taxon>Arion</taxon>
    </lineage>
</organism>
<dbReference type="InterPro" id="IPR018979">
    <property type="entry name" value="FERM_N"/>
</dbReference>
<dbReference type="Gene3D" id="2.30.29.30">
    <property type="entry name" value="Pleckstrin-homology domain (PH domain)/Phosphotyrosine-binding domain (PTB)"/>
    <property type="match status" value="1"/>
</dbReference>
<accession>A0A0B7AQ35</accession>
<reference evidence="3" key="1">
    <citation type="submission" date="2014-12" db="EMBL/GenBank/DDBJ databases">
        <title>Insight into the proteome of Arion vulgaris.</title>
        <authorList>
            <person name="Aradska J."/>
            <person name="Bulat T."/>
            <person name="Smidak R."/>
            <person name="Sarate P."/>
            <person name="Gangsoo J."/>
            <person name="Sialana F."/>
            <person name="Bilban M."/>
            <person name="Lubec G."/>
        </authorList>
    </citation>
    <scope>NUCLEOTIDE SEQUENCE</scope>
    <source>
        <tissue evidence="3">Skin</tissue>
    </source>
</reference>
<dbReference type="Pfam" id="PF09380">
    <property type="entry name" value="FERM_C"/>
    <property type="match status" value="1"/>
</dbReference>
<dbReference type="InterPro" id="IPR029071">
    <property type="entry name" value="Ubiquitin-like_domsf"/>
</dbReference>
<name>A0A0B7AQ35_9EUPU</name>
<dbReference type="PROSITE" id="PS50057">
    <property type="entry name" value="FERM_3"/>
    <property type="match status" value="1"/>
</dbReference>
<evidence type="ECO:0000259" key="2">
    <source>
        <dbReference type="PROSITE" id="PS50057"/>
    </source>
</evidence>
<dbReference type="InterPro" id="IPR000299">
    <property type="entry name" value="FERM_domain"/>
</dbReference>
<dbReference type="GO" id="GO:0035332">
    <property type="term" value="P:positive regulation of hippo signaling"/>
    <property type="evidence" value="ECO:0007669"/>
    <property type="project" value="TreeGrafter"/>
</dbReference>
<dbReference type="PANTHER" id="PTHR13429:SF5">
    <property type="entry name" value="PROTEIN EXPANDED"/>
    <property type="match status" value="1"/>
</dbReference>
<dbReference type="SUPFAM" id="SSF47031">
    <property type="entry name" value="Second domain of FERM"/>
    <property type="match status" value="1"/>
</dbReference>
<proteinExistence type="predicted"/>
<dbReference type="InterPro" id="IPR014352">
    <property type="entry name" value="FERM/acyl-CoA-bd_prot_sf"/>
</dbReference>
<dbReference type="EMBL" id="HACG01035241">
    <property type="protein sequence ID" value="CEK82106.1"/>
    <property type="molecule type" value="Transcribed_RNA"/>
</dbReference>
<dbReference type="Gene3D" id="1.20.80.10">
    <property type="match status" value="1"/>
</dbReference>
<dbReference type="InterPro" id="IPR018980">
    <property type="entry name" value="FERM_PH-like_C"/>
</dbReference>
<dbReference type="PANTHER" id="PTHR13429">
    <property type="entry name" value="FERM DOMAIN (PROTEIN4.1-EZRIN-RADIXIN-MOESIN) FAMILY"/>
    <property type="match status" value="1"/>
</dbReference>
<protein>
    <recommendedName>
        <fullName evidence="2">FERM domain-containing protein</fullName>
    </recommendedName>
</protein>
<feature type="region of interest" description="Disordered" evidence="1">
    <location>
        <begin position="334"/>
        <end position="381"/>
    </location>
</feature>
<feature type="domain" description="FERM" evidence="2">
    <location>
        <begin position="13"/>
        <end position="319"/>
    </location>
</feature>
<dbReference type="Gene3D" id="3.10.20.90">
    <property type="entry name" value="Phosphatidylinositol 3-kinase Catalytic Subunit, Chain A, domain 1"/>
    <property type="match status" value="1"/>
</dbReference>
<dbReference type="CDD" id="cd14473">
    <property type="entry name" value="FERM_B-lobe"/>
    <property type="match status" value="1"/>
</dbReference>
<dbReference type="SUPFAM" id="SSF50729">
    <property type="entry name" value="PH domain-like"/>
    <property type="match status" value="1"/>
</dbReference>
<dbReference type="InterPro" id="IPR011993">
    <property type="entry name" value="PH-like_dom_sf"/>
</dbReference>